<keyword evidence="1 3" id="KW-0929">Antimicrobial</keyword>
<dbReference type="GO" id="GO:0003796">
    <property type="term" value="F:lysozyme activity"/>
    <property type="evidence" value="ECO:0007669"/>
    <property type="project" value="UniProtKB-EC"/>
</dbReference>
<dbReference type="Proteomes" id="UP000193558">
    <property type="component" value="Unassembled WGS sequence"/>
</dbReference>
<dbReference type="PANTHER" id="PTHR37406">
    <property type="entry name" value="T4-TYPE LYSOZYME 1-RELATED"/>
    <property type="match status" value="1"/>
</dbReference>
<evidence type="ECO:0000256" key="2">
    <source>
        <dbReference type="ARBA" id="ARBA00022638"/>
    </source>
</evidence>
<evidence type="ECO:0000256" key="1">
    <source>
        <dbReference type="ARBA" id="ARBA00022529"/>
    </source>
</evidence>
<feature type="compositionally biased region" description="Basic and acidic residues" evidence="4">
    <location>
        <begin position="162"/>
        <end position="177"/>
    </location>
</feature>
<organism evidence="5 6">
    <name type="scientific">Pantoea rwandensis</name>
    <dbReference type="NCBI Taxonomy" id="1076550"/>
    <lineage>
        <taxon>Bacteria</taxon>
        <taxon>Pseudomonadati</taxon>
        <taxon>Pseudomonadota</taxon>
        <taxon>Gammaproteobacteria</taxon>
        <taxon>Enterobacterales</taxon>
        <taxon>Erwiniaceae</taxon>
        <taxon>Pantoea</taxon>
    </lineage>
</organism>
<name>A0A1X1D3L3_9GAMM</name>
<gene>
    <name evidence="5" type="ORF">HA51_04140</name>
</gene>
<dbReference type="GO" id="GO:0042742">
    <property type="term" value="P:defense response to bacterium"/>
    <property type="evidence" value="ECO:0007669"/>
    <property type="project" value="UniProtKB-KW"/>
</dbReference>
<evidence type="ECO:0000313" key="6">
    <source>
        <dbReference type="Proteomes" id="UP000193558"/>
    </source>
</evidence>
<comment type="similarity">
    <text evidence="3">Belongs to the glycosyl hydrolase 24 family.</text>
</comment>
<accession>A0A1X1D3L3</accession>
<dbReference type="AlphaFoldDB" id="A0A1X1D3L3"/>
<dbReference type="EC" id="3.2.1.17" evidence="3"/>
<evidence type="ECO:0000256" key="3">
    <source>
        <dbReference type="RuleBase" id="RU003788"/>
    </source>
</evidence>
<dbReference type="InterPro" id="IPR023346">
    <property type="entry name" value="Lysozyme-like_dom_sf"/>
</dbReference>
<feature type="region of interest" description="Disordered" evidence="4">
    <location>
        <begin position="162"/>
        <end position="186"/>
    </location>
</feature>
<evidence type="ECO:0000313" key="5">
    <source>
        <dbReference type="EMBL" id="ORM71258.1"/>
    </source>
</evidence>
<dbReference type="GO" id="GO:0031640">
    <property type="term" value="P:killing of cells of another organism"/>
    <property type="evidence" value="ECO:0007669"/>
    <property type="project" value="UniProtKB-KW"/>
</dbReference>
<dbReference type="InterPro" id="IPR023347">
    <property type="entry name" value="Lysozyme_dom_sf"/>
</dbReference>
<evidence type="ECO:0000256" key="4">
    <source>
        <dbReference type="SAM" id="MobiDB-lite"/>
    </source>
</evidence>
<dbReference type="OrthoDB" id="1523598at2"/>
<keyword evidence="2 3" id="KW-0081">Bacteriolytic enzyme</keyword>
<dbReference type="InterPro" id="IPR052619">
    <property type="entry name" value="Phage_lysozyme-like"/>
</dbReference>
<dbReference type="InterPro" id="IPR002196">
    <property type="entry name" value="Glyco_hydro_24"/>
</dbReference>
<comment type="caution">
    <text evidence="5">The sequence shown here is derived from an EMBL/GenBank/DDBJ whole genome shotgun (WGS) entry which is preliminary data.</text>
</comment>
<sequence>MSMCVNNLKAHEGFKNAMYKDQNGNVTVGIGHLLANAAMAASLPFTTTHVTHGHGDDQSTEVAASKGDITNAYNNYKNSTTTTSPAGLHLSNDAVIGQCISDVQNTETGLRSLYSGYDSFSDSRKTALVDMAFNLGIDKLRNGFPNFNAAVNRGDWETAASESHRDLNQRGDQRNRDTAAQLRSSR</sequence>
<reference evidence="5 6" key="1">
    <citation type="journal article" date="2017" name="Antonie Van Leeuwenhoek">
        <title>Phylogenomic resolution of the bacterial genus Pantoea and its relationship with Erwinia and Tatumella.</title>
        <authorList>
            <person name="Palmer M."/>
            <person name="Steenkamp E.T."/>
            <person name="Coetzee M.P."/>
            <person name="Chan W.Y."/>
            <person name="van Zyl E."/>
            <person name="De Maayer P."/>
            <person name="Coutinho T.A."/>
            <person name="Blom J."/>
            <person name="Smits T.H."/>
            <person name="Duffy B."/>
            <person name="Venter S.N."/>
        </authorList>
    </citation>
    <scope>NUCLEOTIDE SEQUENCE [LARGE SCALE GENOMIC DNA]</scope>
    <source>
        <strain evidence="5 6">LMG 26275</strain>
    </source>
</reference>
<dbReference type="Pfam" id="PF00959">
    <property type="entry name" value="Phage_lysozyme"/>
    <property type="match status" value="1"/>
</dbReference>
<proteinExistence type="inferred from homology"/>
<protein>
    <recommendedName>
        <fullName evidence="3">Lysozyme</fullName>
        <ecNumber evidence="3">3.2.1.17</ecNumber>
    </recommendedName>
</protein>
<comment type="catalytic activity">
    <reaction evidence="3">
        <text>Hydrolysis of (1-&gt;4)-beta-linkages between N-acetylmuramic acid and N-acetyl-D-glucosamine residues in a peptidoglycan and between N-acetyl-D-glucosamine residues in chitodextrins.</text>
        <dbReference type="EC" id="3.2.1.17"/>
    </reaction>
</comment>
<dbReference type="GO" id="GO:0009253">
    <property type="term" value="P:peptidoglycan catabolic process"/>
    <property type="evidence" value="ECO:0007669"/>
    <property type="project" value="InterPro"/>
</dbReference>
<keyword evidence="3" id="KW-0378">Hydrolase</keyword>
<dbReference type="Gene3D" id="1.10.530.40">
    <property type="match status" value="1"/>
</dbReference>
<dbReference type="SUPFAM" id="SSF53955">
    <property type="entry name" value="Lysozyme-like"/>
    <property type="match status" value="1"/>
</dbReference>
<dbReference type="PANTHER" id="PTHR37406:SF1">
    <property type="entry name" value="T4-TYPE LYSOZYME 1-RELATED"/>
    <property type="match status" value="1"/>
</dbReference>
<dbReference type="EMBL" id="MLFR01000002">
    <property type="protein sequence ID" value="ORM71258.1"/>
    <property type="molecule type" value="Genomic_DNA"/>
</dbReference>
<keyword evidence="3" id="KW-0326">Glycosidase</keyword>
<dbReference type="GO" id="GO:0016998">
    <property type="term" value="P:cell wall macromolecule catabolic process"/>
    <property type="evidence" value="ECO:0007669"/>
    <property type="project" value="InterPro"/>
</dbReference>